<dbReference type="Proteomes" id="UP000696931">
    <property type="component" value="Unassembled WGS sequence"/>
</dbReference>
<evidence type="ECO:0000313" key="6">
    <source>
        <dbReference type="Proteomes" id="UP000696931"/>
    </source>
</evidence>
<dbReference type="GO" id="GO:0004794">
    <property type="term" value="F:threonine deaminase activity"/>
    <property type="evidence" value="ECO:0007669"/>
    <property type="project" value="TreeGrafter"/>
</dbReference>
<dbReference type="InterPro" id="IPR036052">
    <property type="entry name" value="TrpB-like_PALP_sf"/>
</dbReference>
<organism evidence="5 6">
    <name type="scientific">Eiseniibacteriota bacterium</name>
    <dbReference type="NCBI Taxonomy" id="2212470"/>
    <lineage>
        <taxon>Bacteria</taxon>
        <taxon>Candidatus Eiseniibacteriota</taxon>
    </lineage>
</organism>
<evidence type="ECO:0000256" key="2">
    <source>
        <dbReference type="ARBA" id="ARBA00022898"/>
    </source>
</evidence>
<dbReference type="Pfam" id="PF00291">
    <property type="entry name" value="PALP"/>
    <property type="match status" value="1"/>
</dbReference>
<dbReference type="GO" id="GO:0003941">
    <property type="term" value="F:L-serine ammonia-lyase activity"/>
    <property type="evidence" value="ECO:0007669"/>
    <property type="project" value="TreeGrafter"/>
</dbReference>
<dbReference type="Gene3D" id="3.40.50.1100">
    <property type="match status" value="2"/>
</dbReference>
<dbReference type="PANTHER" id="PTHR48078:SF6">
    <property type="entry name" value="L-THREONINE DEHYDRATASE CATABOLIC TDCB"/>
    <property type="match status" value="1"/>
</dbReference>
<dbReference type="AlphaFoldDB" id="A0A933SAZ9"/>
<evidence type="ECO:0000259" key="4">
    <source>
        <dbReference type="Pfam" id="PF00291"/>
    </source>
</evidence>
<comment type="caution">
    <text evidence="5">The sequence shown here is derived from an EMBL/GenBank/DDBJ whole genome shotgun (WGS) entry which is preliminary data.</text>
</comment>
<keyword evidence="3" id="KW-0456">Lyase</keyword>
<evidence type="ECO:0000256" key="1">
    <source>
        <dbReference type="ARBA" id="ARBA00001933"/>
    </source>
</evidence>
<protein>
    <submittedName>
        <fullName evidence="5">Pyridoxal-phosphate dependent enzyme</fullName>
    </submittedName>
</protein>
<evidence type="ECO:0000256" key="3">
    <source>
        <dbReference type="ARBA" id="ARBA00023239"/>
    </source>
</evidence>
<dbReference type="GO" id="GO:0009097">
    <property type="term" value="P:isoleucine biosynthetic process"/>
    <property type="evidence" value="ECO:0007669"/>
    <property type="project" value="TreeGrafter"/>
</dbReference>
<evidence type="ECO:0000313" key="5">
    <source>
        <dbReference type="EMBL" id="MBI5168375.1"/>
    </source>
</evidence>
<proteinExistence type="predicted"/>
<dbReference type="SUPFAM" id="SSF53686">
    <property type="entry name" value="Tryptophan synthase beta subunit-like PLP-dependent enzymes"/>
    <property type="match status" value="1"/>
</dbReference>
<dbReference type="EMBL" id="JACRIW010000020">
    <property type="protein sequence ID" value="MBI5168375.1"/>
    <property type="molecule type" value="Genomic_DNA"/>
</dbReference>
<sequence length="465" mass="49963">MLFEPLTALRCIACGAEPDARDPYPFRCPHAGSGDGREHLLTSSPDMTRARFALGTSGQPFVRHRELLHSYTRARTLGMSDAAFVDMVEELDAKVAAVEGHGFAQTPLAPSEALAKSTRLTEGEVWVKNETSNVAGSHKARHLFALALHLEVSERTGLTTREETNRRGLAIASCGNAALAAAVVARATERPLEVFIPPDADPRVVERLRALGATIGVCVRQEGVSGDPCVRAFHAALAKGALPFCVQGNENGLNVEGGATIGWELASQLASSGGRVDRVFMQVGGGALASGVIQGLRHAREQGVIEALPKLHTVQTRGCWPLRRAYERLRERALPGAHGDDPTFAVRLRAPNHAGDVRTALLHALDQRARYMWAWELAPHSIAHGILDDETYDWFAIVEGMLESGGWPVVVDEALLAEARDMAQAAGVRADATGAASLAGLLALRRVRWLGVDERVVVLLTGVQR</sequence>
<name>A0A933SAZ9_UNCEI</name>
<dbReference type="InterPro" id="IPR050147">
    <property type="entry name" value="Ser/Thr_Dehydratase"/>
</dbReference>
<dbReference type="InterPro" id="IPR001926">
    <property type="entry name" value="TrpB-like_PALP"/>
</dbReference>
<accession>A0A933SAZ9</accession>
<keyword evidence="2" id="KW-0663">Pyridoxal phosphate</keyword>
<dbReference type="GO" id="GO:0006567">
    <property type="term" value="P:L-threonine catabolic process"/>
    <property type="evidence" value="ECO:0007669"/>
    <property type="project" value="TreeGrafter"/>
</dbReference>
<dbReference type="PANTHER" id="PTHR48078">
    <property type="entry name" value="THREONINE DEHYDRATASE, MITOCHONDRIAL-RELATED"/>
    <property type="match status" value="1"/>
</dbReference>
<dbReference type="GO" id="GO:0006565">
    <property type="term" value="P:L-serine catabolic process"/>
    <property type="evidence" value="ECO:0007669"/>
    <property type="project" value="TreeGrafter"/>
</dbReference>
<comment type="cofactor">
    <cofactor evidence="1">
        <name>pyridoxal 5'-phosphate</name>
        <dbReference type="ChEBI" id="CHEBI:597326"/>
    </cofactor>
</comment>
<reference evidence="5" key="1">
    <citation type="submission" date="2020-07" db="EMBL/GenBank/DDBJ databases">
        <title>Huge and variable diversity of episymbiotic CPR bacteria and DPANN archaea in groundwater ecosystems.</title>
        <authorList>
            <person name="He C.Y."/>
            <person name="Keren R."/>
            <person name="Whittaker M."/>
            <person name="Farag I.F."/>
            <person name="Doudna J."/>
            <person name="Cate J.H.D."/>
            <person name="Banfield J.F."/>
        </authorList>
    </citation>
    <scope>NUCLEOTIDE SEQUENCE</scope>
    <source>
        <strain evidence="5">NC_groundwater_1813_Pr3_B-0.1um_71_17</strain>
    </source>
</reference>
<feature type="domain" description="Tryptophan synthase beta chain-like PALP" evidence="4">
    <location>
        <begin position="103"/>
        <end position="364"/>
    </location>
</feature>
<gene>
    <name evidence="5" type="ORF">HZA61_02705</name>
</gene>